<evidence type="ECO:0000313" key="11">
    <source>
        <dbReference type="EMBL" id="KRM01358.1"/>
    </source>
</evidence>
<evidence type="ECO:0000256" key="10">
    <source>
        <dbReference type="PIRSR" id="PIRSR602481-2"/>
    </source>
</evidence>
<dbReference type="CDD" id="cd07153">
    <property type="entry name" value="Fur_like"/>
    <property type="match status" value="1"/>
</dbReference>
<dbReference type="GO" id="GO:0000976">
    <property type="term" value="F:transcription cis-regulatory region binding"/>
    <property type="evidence" value="ECO:0007669"/>
    <property type="project" value="TreeGrafter"/>
</dbReference>
<sequence length="151" mass="17332">MILMPAAIEQATRLLKNNNFKITKQRKAMLEYLVNTATKHFVEVTSIDNFMRQTFPKMSHNTIYRNISEFADLGIVERQIQGDRASVKFQCDFQHEHHHHFICSNCGKVIELADCPLSDTITSQLDGCEITGHLFQIYGLCPECADNLRNN</sequence>
<evidence type="ECO:0000256" key="1">
    <source>
        <dbReference type="ARBA" id="ARBA00004496"/>
    </source>
</evidence>
<dbReference type="GO" id="GO:1900376">
    <property type="term" value="P:regulation of secondary metabolite biosynthetic process"/>
    <property type="evidence" value="ECO:0007669"/>
    <property type="project" value="TreeGrafter"/>
</dbReference>
<dbReference type="SUPFAM" id="SSF46785">
    <property type="entry name" value="Winged helix' DNA-binding domain"/>
    <property type="match status" value="1"/>
</dbReference>
<dbReference type="GO" id="GO:0045892">
    <property type="term" value="P:negative regulation of DNA-templated transcription"/>
    <property type="evidence" value="ECO:0007669"/>
    <property type="project" value="TreeGrafter"/>
</dbReference>
<dbReference type="InterPro" id="IPR036388">
    <property type="entry name" value="WH-like_DNA-bd_sf"/>
</dbReference>
<dbReference type="InterPro" id="IPR002481">
    <property type="entry name" value="FUR"/>
</dbReference>
<reference evidence="11 12" key="1">
    <citation type="journal article" date="2015" name="Genome Announc.">
        <title>Expanding the biotechnology potential of lactobacilli through comparative genomics of 213 strains and associated genera.</title>
        <authorList>
            <person name="Sun Z."/>
            <person name="Harris H.M."/>
            <person name="McCann A."/>
            <person name="Guo C."/>
            <person name="Argimon S."/>
            <person name="Zhang W."/>
            <person name="Yang X."/>
            <person name="Jeffery I.B."/>
            <person name="Cooney J.C."/>
            <person name="Kagawa T.F."/>
            <person name="Liu W."/>
            <person name="Song Y."/>
            <person name="Salvetti E."/>
            <person name="Wrobel A."/>
            <person name="Rasinkangas P."/>
            <person name="Parkhill J."/>
            <person name="Rea M.C."/>
            <person name="O'Sullivan O."/>
            <person name="Ritari J."/>
            <person name="Douillard F.P."/>
            <person name="Paul Ross R."/>
            <person name="Yang R."/>
            <person name="Briner A.E."/>
            <person name="Felis G.E."/>
            <person name="de Vos W.M."/>
            <person name="Barrangou R."/>
            <person name="Klaenhammer T.R."/>
            <person name="Caufield P.W."/>
            <person name="Cui Y."/>
            <person name="Zhang H."/>
            <person name="O'Toole P.W."/>
        </authorList>
    </citation>
    <scope>NUCLEOTIDE SEQUENCE [LARGE SCALE GENOMIC DNA]</scope>
    <source>
        <strain evidence="11 12">DSM 18382</strain>
    </source>
</reference>
<comment type="subcellular location">
    <subcellularLocation>
        <location evidence="1">Cytoplasm</location>
    </subcellularLocation>
</comment>
<comment type="similarity">
    <text evidence="2">Belongs to the Fur family.</text>
</comment>
<keyword evidence="3" id="KW-0963">Cytoplasm</keyword>
<comment type="caution">
    <text evidence="11">The sequence shown here is derived from an EMBL/GenBank/DDBJ whole genome shotgun (WGS) entry which is preliminary data.</text>
</comment>
<evidence type="ECO:0000256" key="9">
    <source>
        <dbReference type="PIRSR" id="PIRSR602481-1"/>
    </source>
</evidence>
<dbReference type="AlphaFoldDB" id="A0A0R1V773"/>
<feature type="binding site" evidence="9">
    <location>
        <position position="141"/>
    </location>
    <ligand>
        <name>Zn(2+)</name>
        <dbReference type="ChEBI" id="CHEBI:29105"/>
    </ligand>
</feature>
<dbReference type="Gene3D" id="3.30.1490.190">
    <property type="match status" value="1"/>
</dbReference>
<evidence type="ECO:0000256" key="7">
    <source>
        <dbReference type="ARBA" id="ARBA00023125"/>
    </source>
</evidence>
<feature type="binding site" evidence="10">
    <location>
        <position position="133"/>
    </location>
    <ligand>
        <name>Fe cation</name>
        <dbReference type="ChEBI" id="CHEBI:24875"/>
    </ligand>
</feature>
<keyword evidence="5 9" id="KW-0862">Zinc</keyword>
<feature type="binding site" evidence="9">
    <location>
        <position position="103"/>
    </location>
    <ligand>
        <name>Zn(2+)</name>
        <dbReference type="ChEBI" id="CHEBI:29105"/>
    </ligand>
</feature>
<keyword evidence="7" id="KW-0238">DNA-binding</keyword>
<evidence type="ECO:0000256" key="6">
    <source>
        <dbReference type="ARBA" id="ARBA00023015"/>
    </source>
</evidence>
<feature type="binding site" evidence="10">
    <location>
        <position position="97"/>
    </location>
    <ligand>
        <name>Fe cation</name>
        <dbReference type="ChEBI" id="CHEBI:24875"/>
    </ligand>
</feature>
<protein>
    <submittedName>
        <fullName evidence="11">Fur family transcriptional regulator</fullName>
    </submittedName>
</protein>
<feature type="binding site" evidence="9">
    <location>
        <position position="144"/>
    </location>
    <ligand>
        <name>Zn(2+)</name>
        <dbReference type="ChEBI" id="CHEBI:29105"/>
    </ligand>
</feature>
<dbReference type="PANTHER" id="PTHR33202:SF1">
    <property type="entry name" value="FERRIC UPTAKE REGULATION PROTEIN"/>
    <property type="match status" value="1"/>
</dbReference>
<dbReference type="InterPro" id="IPR036390">
    <property type="entry name" value="WH_DNA-bd_sf"/>
</dbReference>
<feature type="binding site" evidence="9">
    <location>
        <position position="106"/>
    </location>
    <ligand>
        <name>Zn(2+)</name>
        <dbReference type="ChEBI" id="CHEBI:29105"/>
    </ligand>
</feature>
<keyword evidence="4" id="KW-0678">Repressor</keyword>
<dbReference type="Gene3D" id="1.10.10.10">
    <property type="entry name" value="Winged helix-like DNA-binding domain superfamily/Winged helix DNA-binding domain"/>
    <property type="match status" value="1"/>
</dbReference>
<name>A0A0R1V773_9LACO</name>
<keyword evidence="12" id="KW-1185">Reference proteome</keyword>
<keyword evidence="9" id="KW-0479">Metal-binding</keyword>
<keyword evidence="8" id="KW-0804">Transcription</keyword>
<evidence type="ECO:0000256" key="3">
    <source>
        <dbReference type="ARBA" id="ARBA00022490"/>
    </source>
</evidence>
<comment type="cofactor">
    <cofactor evidence="10">
        <name>Mn(2+)</name>
        <dbReference type="ChEBI" id="CHEBI:29035"/>
    </cofactor>
    <cofactor evidence="10">
        <name>Fe(2+)</name>
        <dbReference type="ChEBI" id="CHEBI:29033"/>
    </cofactor>
    <text evidence="10">Binds 1 Mn(2+) or Fe(2+) ion per subunit.</text>
</comment>
<keyword evidence="10" id="KW-0408">Iron</keyword>
<dbReference type="InterPro" id="IPR043135">
    <property type="entry name" value="Fur_C"/>
</dbReference>
<comment type="cofactor">
    <cofactor evidence="9">
        <name>Zn(2+)</name>
        <dbReference type="ChEBI" id="CHEBI:29105"/>
    </cofactor>
    <text evidence="9">Binds 1 zinc ion per subunit.</text>
</comment>
<evidence type="ECO:0000256" key="4">
    <source>
        <dbReference type="ARBA" id="ARBA00022491"/>
    </source>
</evidence>
<dbReference type="GO" id="GO:0003700">
    <property type="term" value="F:DNA-binding transcription factor activity"/>
    <property type="evidence" value="ECO:0007669"/>
    <property type="project" value="InterPro"/>
</dbReference>
<dbReference type="GO" id="GO:0005737">
    <property type="term" value="C:cytoplasm"/>
    <property type="evidence" value="ECO:0007669"/>
    <property type="project" value="UniProtKB-SubCell"/>
</dbReference>
<evidence type="ECO:0000256" key="8">
    <source>
        <dbReference type="ARBA" id="ARBA00023163"/>
    </source>
</evidence>
<keyword evidence="6" id="KW-0805">Transcription regulation</keyword>
<dbReference type="GO" id="GO:0008270">
    <property type="term" value="F:zinc ion binding"/>
    <property type="evidence" value="ECO:0007669"/>
    <property type="project" value="TreeGrafter"/>
</dbReference>
<accession>A0A0R1V773</accession>
<dbReference type="EMBL" id="AZFY01000152">
    <property type="protein sequence ID" value="KRM01358.1"/>
    <property type="molecule type" value="Genomic_DNA"/>
</dbReference>
<proteinExistence type="inferred from homology"/>
<organism evidence="11 12">
    <name type="scientific">Lentilactobacillus farraginis DSM 18382 = JCM 14108</name>
    <dbReference type="NCBI Taxonomy" id="1423743"/>
    <lineage>
        <taxon>Bacteria</taxon>
        <taxon>Bacillati</taxon>
        <taxon>Bacillota</taxon>
        <taxon>Bacilli</taxon>
        <taxon>Lactobacillales</taxon>
        <taxon>Lactobacillaceae</taxon>
        <taxon>Lentilactobacillus</taxon>
    </lineage>
</organism>
<dbReference type="Proteomes" id="UP000051966">
    <property type="component" value="Unassembled WGS sequence"/>
</dbReference>
<dbReference type="PANTHER" id="PTHR33202">
    <property type="entry name" value="ZINC UPTAKE REGULATION PROTEIN"/>
    <property type="match status" value="1"/>
</dbReference>
<dbReference type="PATRIC" id="fig|1423743.5.peg.1648"/>
<evidence type="ECO:0000256" key="2">
    <source>
        <dbReference type="ARBA" id="ARBA00007957"/>
    </source>
</evidence>
<dbReference type="Pfam" id="PF01475">
    <property type="entry name" value="FUR"/>
    <property type="match status" value="1"/>
</dbReference>
<evidence type="ECO:0000313" key="12">
    <source>
        <dbReference type="Proteomes" id="UP000051966"/>
    </source>
</evidence>
<gene>
    <name evidence="11" type="ORF">FD41_GL001590</name>
</gene>
<evidence type="ECO:0000256" key="5">
    <source>
        <dbReference type="ARBA" id="ARBA00022833"/>
    </source>
</evidence>